<feature type="compositionally biased region" description="Low complexity" evidence="2">
    <location>
        <begin position="683"/>
        <end position="700"/>
    </location>
</feature>
<dbReference type="AlphaFoldDB" id="A0AAN8EKW5"/>
<dbReference type="InterPro" id="IPR013889">
    <property type="entry name" value="Karyogamy_KAR9"/>
</dbReference>
<evidence type="ECO:0000256" key="1">
    <source>
        <dbReference type="SAM" id="Coils"/>
    </source>
</evidence>
<gene>
    <name evidence="3" type="ORF">OHC33_009822</name>
</gene>
<feature type="compositionally biased region" description="Basic and acidic residues" evidence="2">
    <location>
        <begin position="618"/>
        <end position="628"/>
    </location>
</feature>
<dbReference type="Pfam" id="PF08580">
    <property type="entry name" value="KAR9"/>
    <property type="match status" value="1"/>
</dbReference>
<dbReference type="GO" id="GO:0031578">
    <property type="term" value="P:mitotic spindle orientation checkpoint signaling"/>
    <property type="evidence" value="ECO:0007669"/>
    <property type="project" value="TreeGrafter"/>
</dbReference>
<feature type="region of interest" description="Disordered" evidence="2">
    <location>
        <begin position="660"/>
        <end position="743"/>
    </location>
</feature>
<dbReference type="GO" id="GO:0030473">
    <property type="term" value="P:nuclear migration along microtubule"/>
    <property type="evidence" value="ECO:0007669"/>
    <property type="project" value="TreeGrafter"/>
</dbReference>
<dbReference type="GO" id="GO:0043332">
    <property type="term" value="C:mating projection tip"/>
    <property type="evidence" value="ECO:0007669"/>
    <property type="project" value="TreeGrafter"/>
</dbReference>
<dbReference type="PANTHER" id="PTHR37271">
    <property type="entry name" value="KARYOGAMY PROTEIN KAR9"/>
    <property type="match status" value="1"/>
</dbReference>
<dbReference type="PANTHER" id="PTHR37271:SF1">
    <property type="entry name" value="KARYOGAMY PROTEIN KAR9"/>
    <property type="match status" value="1"/>
</dbReference>
<evidence type="ECO:0000256" key="2">
    <source>
        <dbReference type="SAM" id="MobiDB-lite"/>
    </source>
</evidence>
<feature type="compositionally biased region" description="Polar residues" evidence="2">
    <location>
        <begin position="580"/>
        <end position="589"/>
    </location>
</feature>
<dbReference type="GO" id="GO:0051293">
    <property type="term" value="P:establishment of spindle localization"/>
    <property type="evidence" value="ECO:0007669"/>
    <property type="project" value="TreeGrafter"/>
</dbReference>
<feature type="compositionally biased region" description="Polar residues" evidence="2">
    <location>
        <begin position="502"/>
        <end position="520"/>
    </location>
</feature>
<evidence type="ECO:0000313" key="3">
    <source>
        <dbReference type="EMBL" id="KAK5949081.1"/>
    </source>
</evidence>
<feature type="compositionally biased region" description="Polar residues" evidence="2">
    <location>
        <begin position="832"/>
        <end position="851"/>
    </location>
</feature>
<feature type="region of interest" description="Disordered" evidence="2">
    <location>
        <begin position="1"/>
        <end position="48"/>
    </location>
</feature>
<dbReference type="Proteomes" id="UP001316803">
    <property type="component" value="Unassembled WGS sequence"/>
</dbReference>
<feature type="compositionally biased region" description="Polar residues" evidence="2">
    <location>
        <begin position="562"/>
        <end position="573"/>
    </location>
</feature>
<dbReference type="EMBL" id="JAKLMC020000039">
    <property type="protein sequence ID" value="KAK5949081.1"/>
    <property type="molecule type" value="Genomic_DNA"/>
</dbReference>
<feature type="compositionally biased region" description="Basic and acidic residues" evidence="2">
    <location>
        <begin position="820"/>
        <end position="831"/>
    </location>
</feature>
<sequence>MSAQEQSFGEPSFDLDFHQLLVPKAPQDRKRRKNVKEESTSSSDASSFFIPEPLSRTNSIYSFSRASLSSQLSGLSSMSLPQAESLSASIGHLPTARKACRALYAAAEQINSWNRKALRMLKDLDGDDDIEWAAAAGREALEETNKTINKFENLINVYVASIEELQMRRDVGELRAEELSTVVEQMEYTLISWDDVRNGLKRIQEQVEVAMEWEELWNTVLGEVAQELDSLSQLVFEMEEKRHMAYMTKPKEEPEEQIDINELETFIDEPTKKKEEIRNSRFSMTFESSPLGSPVIENPQDDTKLLSLFARMQPLRASLDFLPMRVSLFEARADKVFPQACKELQDKRERLEKSWQQLSEEAERLRRELSEDRWIVVFRNAGRQASKMAESVERSIVKVQDALNAGFARTNPAQLAKRVESFEAKKMHYMPAIGRVVSIIQKGLKDRLTVNGEILRLNKELGARMRQLEDRTRELSTLLEPVTARSNSSLRESISSIVSADRSLSSHGTFAGTPGSSPPSSIDLPTPASSSSARPVPRYGLNGYSKPRAASSMAASRPGPPISSNNRRISLQPQFGRPTTPMSVGTTGSIPRRSVSPAPASVYQQGLYRPPVVPLPPRRAETPSERPRWSSTVRANAAAANANKRASITPSSYYRIAPRSASHSAGIPLRSPLSRDATSSPIPQQHHPLSSRSSHSQLRSFADRIKSPAPNDTGLLAPVPYSKSRNNATPTPGTIRSPSSLANIPSSIDAMQHARPPSSLRSSRPSIGILQRAASPACHTGSSPMHSLDEVVRTPPRYSVDSTAADSEMELPGAPSSATGREESPEEDRTTELGSSPLSRRTITRPPSSVGSRGKRVSMLPVPRGMRSSSLASSK</sequence>
<dbReference type="GO" id="GO:0005938">
    <property type="term" value="C:cell cortex"/>
    <property type="evidence" value="ECO:0007669"/>
    <property type="project" value="TreeGrafter"/>
</dbReference>
<accession>A0AAN8EKW5</accession>
<organism evidence="3 4">
    <name type="scientific">Knufia fluminis</name>
    <dbReference type="NCBI Taxonomy" id="191047"/>
    <lineage>
        <taxon>Eukaryota</taxon>
        <taxon>Fungi</taxon>
        <taxon>Dikarya</taxon>
        <taxon>Ascomycota</taxon>
        <taxon>Pezizomycotina</taxon>
        <taxon>Eurotiomycetes</taxon>
        <taxon>Chaetothyriomycetidae</taxon>
        <taxon>Chaetothyriales</taxon>
        <taxon>Trichomeriaceae</taxon>
        <taxon>Knufia</taxon>
    </lineage>
</organism>
<feature type="compositionally biased region" description="Low complexity" evidence="2">
    <location>
        <begin position="525"/>
        <end position="538"/>
    </location>
</feature>
<feature type="compositionally biased region" description="Low complexity" evidence="2">
    <location>
        <begin position="545"/>
        <end position="557"/>
    </location>
</feature>
<protein>
    <recommendedName>
        <fullName evidence="5">Karyogamy protein</fullName>
    </recommendedName>
</protein>
<feature type="compositionally biased region" description="Polar residues" evidence="2">
    <location>
        <begin position="723"/>
        <end position="743"/>
    </location>
</feature>
<evidence type="ECO:0000313" key="4">
    <source>
        <dbReference type="Proteomes" id="UP001316803"/>
    </source>
</evidence>
<feature type="coiled-coil region" evidence="1">
    <location>
        <begin position="341"/>
        <end position="368"/>
    </location>
</feature>
<feature type="region of interest" description="Disordered" evidence="2">
    <location>
        <begin position="609"/>
        <end position="643"/>
    </location>
</feature>
<comment type="caution">
    <text evidence="3">The sequence shown here is derived from an EMBL/GenBank/DDBJ whole genome shotgun (WGS) entry which is preliminary data.</text>
</comment>
<reference evidence="3 4" key="1">
    <citation type="submission" date="2022-12" db="EMBL/GenBank/DDBJ databases">
        <title>Genomic features and morphological characterization of a novel Knufia sp. strain isolated from spacecraft assembly facility.</title>
        <authorList>
            <person name="Teixeira M."/>
            <person name="Chander A.M."/>
            <person name="Stajich J.E."/>
            <person name="Venkateswaran K."/>
        </authorList>
    </citation>
    <scope>NUCLEOTIDE SEQUENCE [LARGE SCALE GENOMIC DNA]</scope>
    <source>
        <strain evidence="3 4">FJI-L2-BK-P2</strain>
    </source>
</reference>
<proteinExistence type="predicted"/>
<feature type="region of interest" description="Disordered" evidence="2">
    <location>
        <begin position="772"/>
        <end position="875"/>
    </location>
</feature>
<feature type="region of interest" description="Disordered" evidence="2">
    <location>
        <begin position="501"/>
        <end position="597"/>
    </location>
</feature>
<keyword evidence="1" id="KW-0175">Coiled coil</keyword>
<keyword evidence="4" id="KW-1185">Reference proteome</keyword>
<dbReference type="GO" id="GO:0005816">
    <property type="term" value="C:spindle pole body"/>
    <property type="evidence" value="ECO:0007669"/>
    <property type="project" value="TreeGrafter"/>
</dbReference>
<name>A0AAN8EKW5_9EURO</name>
<evidence type="ECO:0008006" key="5">
    <source>
        <dbReference type="Google" id="ProtNLM"/>
    </source>
</evidence>